<evidence type="ECO:0000313" key="1">
    <source>
        <dbReference type="EMBL" id="PNP88338.1"/>
    </source>
</evidence>
<organism evidence="1 2">
    <name type="scientific">Listeria newyorkensis</name>
    <dbReference type="NCBI Taxonomy" id="1497681"/>
    <lineage>
        <taxon>Bacteria</taxon>
        <taxon>Bacillati</taxon>
        <taxon>Bacillota</taxon>
        <taxon>Bacilli</taxon>
        <taxon>Bacillales</taxon>
        <taxon>Listeriaceae</taxon>
        <taxon>Listeria</taxon>
    </lineage>
</organism>
<keyword evidence="2" id="KW-1185">Reference proteome</keyword>
<proteinExistence type="predicted"/>
<dbReference type="Proteomes" id="UP000236500">
    <property type="component" value="Unassembled WGS sequence"/>
</dbReference>
<sequence>MGNGLLIFVLSSFRFLRLKAPDGLPAHCVRMHIERVGKQNTLSYALNKKALHSAKRQNHVHK</sequence>
<evidence type="ECO:0000313" key="2">
    <source>
        <dbReference type="Proteomes" id="UP000236500"/>
    </source>
</evidence>
<comment type="caution">
    <text evidence="1">The sequence shown here is derived from an EMBL/GenBank/DDBJ whole genome shotgun (WGS) entry which is preliminary data.</text>
</comment>
<protein>
    <submittedName>
        <fullName evidence="1">Uncharacterized protein</fullName>
    </submittedName>
</protein>
<accession>A0ABX4XI76</accession>
<dbReference type="EMBL" id="MPDH01000024">
    <property type="protein sequence ID" value="PNP88338.1"/>
    <property type="molecule type" value="Genomic_DNA"/>
</dbReference>
<gene>
    <name evidence="1" type="ORF">BMT55_15395</name>
</gene>
<reference evidence="1 2" key="1">
    <citation type="submission" date="2016-11" db="EMBL/GenBank/DDBJ databases">
        <title>Whole Genome Sequence of Listeria newyorkensis.</title>
        <authorList>
            <person name="Frink S."/>
            <person name="Morales C."/>
            <person name="Kiang D."/>
        </authorList>
    </citation>
    <scope>NUCLEOTIDE SEQUENCE [LARGE SCALE GENOMIC DNA]</scope>
    <source>
        <strain evidence="1 2">F1604011-044</strain>
    </source>
</reference>
<name>A0ABX4XI76_9LIST</name>